<gene>
    <name evidence="2" type="ORF">ATL41_1374</name>
</gene>
<comment type="caution">
    <text evidence="2">The sequence shown here is derived from an EMBL/GenBank/DDBJ whole genome shotgun (WGS) entry which is preliminary data.</text>
</comment>
<feature type="region of interest" description="Disordered" evidence="1">
    <location>
        <begin position="71"/>
        <end position="90"/>
    </location>
</feature>
<dbReference type="OrthoDB" id="505641at2"/>
<reference evidence="2 3" key="1">
    <citation type="submission" date="2017-10" db="EMBL/GenBank/DDBJ databases">
        <title>Sequencing the genomes of 1000 actinobacteria strains.</title>
        <authorList>
            <person name="Klenk H.-P."/>
        </authorList>
    </citation>
    <scope>NUCLEOTIDE SEQUENCE [LARGE SCALE GENOMIC DNA]</scope>
    <source>
        <strain evidence="2 3">DSM 21574</strain>
    </source>
</reference>
<accession>A0A2A9EEF5</accession>
<name>A0A2A9EEF5_9MICO</name>
<sequence>MHTPERTPAPRAVRTLIASTVAAVVALSGLAVIAPAATAASSTPESMSQRVAKKKVSTYKAVKAKRTLGSAKGTPLKAGKATTKKIKRHAQVPAKTTSLVVKVTVRGAKKPGTLQLWTPGKAKVERTVVKYGKGTTTDKVRVTTSASGKIRLKASTKVRVKLSTVGFKKRTGKPNASNTGVPASKKKKLKVHNRDLVITKNGTVIDGYDIRGVVKIRANDVTIKNSIVRGGARAKSITHLVQVADNARRATIVDSEIAAANPSPYVMGVVGARFTLLRTNIHRVIDQVTIIGPDVLIEDSWLHGNLYYANDPNHGGGPSHDDNIQIQQGTNLRVTGSRLEGSSSAAVMITQGRGKVSNARFEGNWINNGSCSVNITRSKFGPLQKVAVTGNSFGTGTRHQYCGIIMPSGTNLTQARNSFTDNHAFRISRGS</sequence>
<dbReference type="SUPFAM" id="SSF51126">
    <property type="entry name" value="Pectin lyase-like"/>
    <property type="match status" value="1"/>
</dbReference>
<keyword evidence="3" id="KW-1185">Reference proteome</keyword>
<dbReference type="AlphaFoldDB" id="A0A2A9EEF5"/>
<proteinExistence type="predicted"/>
<dbReference type="Proteomes" id="UP000221394">
    <property type="component" value="Unassembled WGS sequence"/>
</dbReference>
<protein>
    <recommendedName>
        <fullName evidence="4">Parallel beta helix pectate lyase-like protein</fullName>
    </recommendedName>
</protein>
<dbReference type="RefSeq" id="WP_098457800.1">
    <property type="nucleotide sequence ID" value="NZ_PDJH01000001.1"/>
</dbReference>
<evidence type="ECO:0000256" key="1">
    <source>
        <dbReference type="SAM" id="MobiDB-lite"/>
    </source>
</evidence>
<evidence type="ECO:0000313" key="3">
    <source>
        <dbReference type="Proteomes" id="UP000221394"/>
    </source>
</evidence>
<dbReference type="InterPro" id="IPR006626">
    <property type="entry name" value="PbH1"/>
</dbReference>
<organism evidence="2 3">
    <name type="scientific">Flavimobilis soli</name>
    <dbReference type="NCBI Taxonomy" id="442709"/>
    <lineage>
        <taxon>Bacteria</taxon>
        <taxon>Bacillati</taxon>
        <taxon>Actinomycetota</taxon>
        <taxon>Actinomycetes</taxon>
        <taxon>Micrococcales</taxon>
        <taxon>Jonesiaceae</taxon>
        <taxon>Flavimobilis</taxon>
    </lineage>
</organism>
<dbReference type="InterPro" id="IPR011050">
    <property type="entry name" value="Pectin_lyase_fold/virulence"/>
</dbReference>
<dbReference type="SMART" id="SM00710">
    <property type="entry name" value="PbH1"/>
    <property type="match status" value="4"/>
</dbReference>
<dbReference type="EMBL" id="PDJH01000001">
    <property type="protein sequence ID" value="PFG36642.1"/>
    <property type="molecule type" value="Genomic_DNA"/>
</dbReference>
<evidence type="ECO:0000313" key="2">
    <source>
        <dbReference type="EMBL" id="PFG36642.1"/>
    </source>
</evidence>
<evidence type="ECO:0008006" key="4">
    <source>
        <dbReference type="Google" id="ProtNLM"/>
    </source>
</evidence>